<name>A0A2S6NBV9_RHOGL</name>
<dbReference type="PANTHER" id="PTHR46401">
    <property type="entry name" value="GLYCOSYLTRANSFERASE WBBK-RELATED"/>
    <property type="match status" value="1"/>
</dbReference>
<organism evidence="2 3">
    <name type="scientific">Rhodopila globiformis</name>
    <name type="common">Rhodopseudomonas globiformis</name>
    <dbReference type="NCBI Taxonomy" id="1071"/>
    <lineage>
        <taxon>Bacteria</taxon>
        <taxon>Pseudomonadati</taxon>
        <taxon>Pseudomonadota</taxon>
        <taxon>Alphaproteobacteria</taxon>
        <taxon>Acetobacterales</taxon>
        <taxon>Acetobacteraceae</taxon>
        <taxon>Rhodopila</taxon>
    </lineage>
</organism>
<dbReference type="EMBL" id="NHRY01000175">
    <property type="protein sequence ID" value="PPQ32071.1"/>
    <property type="molecule type" value="Genomic_DNA"/>
</dbReference>
<dbReference type="Gene3D" id="3.40.50.2000">
    <property type="entry name" value="Glycogen Phosphorylase B"/>
    <property type="match status" value="1"/>
</dbReference>
<dbReference type="RefSeq" id="WP_104519844.1">
    <property type="nucleotide sequence ID" value="NZ_NHRY01000175.1"/>
</dbReference>
<accession>A0A2S6NBV9</accession>
<sequence>MPEPVYLDLSELVAAPLRTGIQRIEREAIRHWPGPARLLPCRIDAQGQFVQLPDAVLEVLCADDDGSPEARDAERQQLRHLADKARPVAAAQVKRLLNLELFFSPIRADAHLRIAATGTSVSWYLYDFLPFLRPDLFPQGLTRTCMHFLRGLRAATRLAFLSDQTRRDYIRRVRRVPDLEAVGPILQPGADGIQLERQVFSPSRRDFVAIGTVEPRKNPQALLDAFEMLWNRGIAIRLVVAGRMSPDAKDALAFFARHAANPNLVVMEQPADEALRAVLRQARAVVMPSEAEGFGLPPYEALYAGIPAIASVRLPSAALLPAGVRLLERMDAASIADAVASLLDDATAARLWDEAAGIRLPTWATFGRALGDWAQEA</sequence>
<dbReference type="OrthoDB" id="9790710at2"/>
<dbReference type="PANTHER" id="PTHR46401:SF8">
    <property type="entry name" value="BLL6006 PROTEIN"/>
    <property type="match status" value="1"/>
</dbReference>
<dbReference type="SUPFAM" id="SSF53756">
    <property type="entry name" value="UDP-Glycosyltransferase/glycogen phosphorylase"/>
    <property type="match status" value="1"/>
</dbReference>
<gene>
    <name evidence="2" type="ORF">CCS01_16050</name>
</gene>
<evidence type="ECO:0000313" key="2">
    <source>
        <dbReference type="EMBL" id="PPQ32071.1"/>
    </source>
</evidence>
<dbReference type="Proteomes" id="UP000239724">
    <property type="component" value="Unassembled WGS sequence"/>
</dbReference>
<dbReference type="GO" id="GO:0016757">
    <property type="term" value="F:glycosyltransferase activity"/>
    <property type="evidence" value="ECO:0007669"/>
    <property type="project" value="InterPro"/>
</dbReference>
<dbReference type="AlphaFoldDB" id="A0A2S6NBV9"/>
<dbReference type="InterPro" id="IPR001296">
    <property type="entry name" value="Glyco_trans_1"/>
</dbReference>
<feature type="domain" description="Glycosyl transferase family 1" evidence="1">
    <location>
        <begin position="202"/>
        <end position="356"/>
    </location>
</feature>
<evidence type="ECO:0000259" key="1">
    <source>
        <dbReference type="Pfam" id="PF00534"/>
    </source>
</evidence>
<keyword evidence="3" id="KW-1185">Reference proteome</keyword>
<proteinExistence type="predicted"/>
<protein>
    <recommendedName>
        <fullName evidence="1">Glycosyl transferase family 1 domain-containing protein</fullName>
    </recommendedName>
</protein>
<comment type="caution">
    <text evidence="2">The sequence shown here is derived from an EMBL/GenBank/DDBJ whole genome shotgun (WGS) entry which is preliminary data.</text>
</comment>
<evidence type="ECO:0000313" key="3">
    <source>
        <dbReference type="Proteomes" id="UP000239724"/>
    </source>
</evidence>
<dbReference type="Pfam" id="PF00534">
    <property type="entry name" value="Glycos_transf_1"/>
    <property type="match status" value="1"/>
</dbReference>
<reference evidence="2 3" key="1">
    <citation type="journal article" date="2018" name="Arch. Microbiol.">
        <title>New insights into the metabolic potential of the phototrophic purple bacterium Rhodopila globiformis DSM 161(T) from its draft genome sequence and evidence for a vanadium-dependent nitrogenase.</title>
        <authorList>
            <person name="Imhoff J.F."/>
            <person name="Rahn T."/>
            <person name="Kunzel S."/>
            <person name="Neulinger S.C."/>
        </authorList>
    </citation>
    <scope>NUCLEOTIDE SEQUENCE [LARGE SCALE GENOMIC DNA]</scope>
    <source>
        <strain evidence="2 3">DSM 161</strain>
    </source>
</reference>